<keyword evidence="10" id="KW-0325">Glycoprotein</keyword>
<evidence type="ECO:0000256" key="6">
    <source>
        <dbReference type="ARBA" id="ARBA00022989"/>
    </source>
</evidence>
<evidence type="ECO:0000256" key="1">
    <source>
        <dbReference type="ARBA" id="ARBA00004651"/>
    </source>
</evidence>
<keyword evidence="9" id="KW-0869">Chloride channel</keyword>
<keyword evidence="5 13" id="KW-0812">Transmembrane</keyword>
<feature type="transmembrane region" description="Helical" evidence="13">
    <location>
        <begin position="236"/>
        <end position="258"/>
    </location>
</feature>
<dbReference type="VEuPathDB" id="TrichDB:TVAG_127290"/>
<dbReference type="InterPro" id="IPR006990">
    <property type="entry name" value="Tweety"/>
</dbReference>
<feature type="transmembrane region" description="Helical" evidence="13">
    <location>
        <begin position="265"/>
        <end position="289"/>
    </location>
</feature>
<evidence type="ECO:0000313" key="15">
    <source>
        <dbReference type="EMBL" id="EAY11222.1"/>
    </source>
</evidence>
<dbReference type="KEGG" id="tva:4769174"/>
<dbReference type="AlphaFoldDB" id="A2E7Z6"/>
<keyword evidence="11" id="KW-0868">Chloride</keyword>
<dbReference type="GO" id="GO:0005886">
    <property type="term" value="C:plasma membrane"/>
    <property type="evidence" value="ECO:0000318"/>
    <property type="project" value="GO_Central"/>
</dbReference>
<dbReference type="PANTHER" id="PTHR12424">
    <property type="entry name" value="TWEETY-RELATED"/>
    <property type="match status" value="1"/>
</dbReference>
<evidence type="ECO:0000256" key="11">
    <source>
        <dbReference type="ARBA" id="ARBA00023214"/>
    </source>
</evidence>
<evidence type="ECO:0000313" key="16">
    <source>
        <dbReference type="Proteomes" id="UP000001542"/>
    </source>
</evidence>
<evidence type="ECO:0000256" key="9">
    <source>
        <dbReference type="ARBA" id="ARBA00023173"/>
    </source>
</evidence>
<keyword evidence="8 13" id="KW-0472">Membrane</keyword>
<protein>
    <submittedName>
        <fullName evidence="15">Uncharacterized protein</fullName>
    </submittedName>
</protein>
<reference evidence="15" key="1">
    <citation type="submission" date="2006-10" db="EMBL/GenBank/DDBJ databases">
        <authorList>
            <person name="Amadeo P."/>
            <person name="Zhao Q."/>
            <person name="Wortman J."/>
            <person name="Fraser-Liggett C."/>
            <person name="Carlton J."/>
        </authorList>
    </citation>
    <scope>NUCLEOTIDE SEQUENCE</scope>
    <source>
        <strain evidence="15">G3</strain>
    </source>
</reference>
<keyword evidence="12" id="KW-0407">Ion channel</keyword>
<dbReference type="VEuPathDB" id="TrichDB:TVAGG3_0213450"/>
<name>A2E7Z6_TRIV3</name>
<evidence type="ECO:0000256" key="3">
    <source>
        <dbReference type="ARBA" id="ARBA00022448"/>
    </source>
</evidence>
<evidence type="ECO:0000256" key="10">
    <source>
        <dbReference type="ARBA" id="ARBA00023180"/>
    </source>
</evidence>
<evidence type="ECO:0000256" key="4">
    <source>
        <dbReference type="ARBA" id="ARBA00022475"/>
    </source>
</evidence>
<dbReference type="STRING" id="5722.A2E7Z6"/>
<sequence>MKTRSMTNSLFILLFAFIGSYLVYEGYAKNPLTDTYKDYQGKVWQIPKPNAITKVISELYRLVPRGNLQFKMMVSAPFDLENSDYIESNLVNIILCAAVGLLFTFIFLIVLSCKFCCNRCGGKSLPREGYSQYQIDSSRGCLLIFAFILEFLLIYSFFVNFDVNNSVSLLAERMDNYSTDMINIFKPIVEKLKKNWSVPLEYWDYETCKADLQYTLNYYQTRSESHRSNMKALEGIRMLVVILALGSCTIACTFGIAAGSIYRAWPVWIMVIMSIILFPFIWASFAFHFSIGKSLDDFCYEIPPYITPTKNKFIPLRLQYFFQCINSPVFQFVHQGYYIPALQKVQTFIQKAKNCGIQFDVEPSIENINDDKYNPTSCPEAKTARDEALEKRDLALNVKELNNCNSAKVSYNENKFLLCKYSQYNFQMLTLSQCVASLFLIFICSTGIGSILKFKWAQTSGMMKFDGNNGFAGRSARPKRTE</sequence>
<evidence type="ECO:0000256" key="5">
    <source>
        <dbReference type="ARBA" id="ARBA00022692"/>
    </source>
</evidence>
<dbReference type="GO" id="GO:0034707">
    <property type="term" value="C:chloride channel complex"/>
    <property type="evidence" value="ECO:0007669"/>
    <property type="project" value="UniProtKB-KW"/>
</dbReference>
<keyword evidence="14" id="KW-0732">Signal</keyword>
<gene>
    <name evidence="15" type="ORF">TVAG_127290</name>
</gene>
<comment type="subcellular location">
    <subcellularLocation>
        <location evidence="1">Cell membrane</location>
        <topology evidence="1">Multi-pass membrane protein</topology>
    </subcellularLocation>
</comment>
<keyword evidence="7" id="KW-0406">Ion transport</keyword>
<feature type="signal peptide" evidence="14">
    <location>
        <begin position="1"/>
        <end position="28"/>
    </location>
</feature>
<keyword evidence="3" id="KW-0813">Transport</keyword>
<keyword evidence="16" id="KW-1185">Reference proteome</keyword>
<evidence type="ECO:0000256" key="8">
    <source>
        <dbReference type="ARBA" id="ARBA00023136"/>
    </source>
</evidence>
<keyword evidence="6 13" id="KW-1133">Transmembrane helix</keyword>
<feature type="transmembrane region" description="Helical" evidence="13">
    <location>
        <begin position="90"/>
        <end position="117"/>
    </location>
</feature>
<evidence type="ECO:0000256" key="2">
    <source>
        <dbReference type="ARBA" id="ARBA00009849"/>
    </source>
</evidence>
<keyword evidence="4" id="KW-1003">Cell membrane</keyword>
<feature type="chain" id="PRO_5002643092" evidence="14">
    <location>
        <begin position="29"/>
        <end position="482"/>
    </location>
</feature>
<feature type="transmembrane region" description="Helical" evidence="13">
    <location>
        <begin position="138"/>
        <end position="158"/>
    </location>
</feature>
<evidence type="ECO:0000256" key="13">
    <source>
        <dbReference type="SAM" id="Phobius"/>
    </source>
</evidence>
<evidence type="ECO:0000256" key="12">
    <source>
        <dbReference type="ARBA" id="ARBA00023303"/>
    </source>
</evidence>
<proteinExistence type="inferred from homology"/>
<feature type="transmembrane region" description="Helical" evidence="13">
    <location>
        <begin position="435"/>
        <end position="454"/>
    </location>
</feature>
<organism evidence="15 16">
    <name type="scientific">Trichomonas vaginalis (strain ATCC PRA-98 / G3)</name>
    <dbReference type="NCBI Taxonomy" id="412133"/>
    <lineage>
        <taxon>Eukaryota</taxon>
        <taxon>Metamonada</taxon>
        <taxon>Parabasalia</taxon>
        <taxon>Trichomonadida</taxon>
        <taxon>Trichomonadidae</taxon>
        <taxon>Trichomonas</taxon>
    </lineage>
</organism>
<comment type="similarity">
    <text evidence="2">Belongs to the tweety family.</text>
</comment>
<dbReference type="GO" id="GO:0005229">
    <property type="term" value="F:intracellularly calcium-gated chloride channel activity"/>
    <property type="evidence" value="ECO:0000318"/>
    <property type="project" value="GO_Central"/>
</dbReference>
<evidence type="ECO:0000256" key="14">
    <source>
        <dbReference type="SAM" id="SignalP"/>
    </source>
</evidence>
<dbReference type="PANTHER" id="PTHR12424:SF8">
    <property type="entry name" value="PROTEIN TWEETY"/>
    <property type="match status" value="1"/>
</dbReference>
<dbReference type="EMBL" id="DS113323">
    <property type="protein sequence ID" value="EAY11222.1"/>
    <property type="molecule type" value="Genomic_DNA"/>
</dbReference>
<reference evidence="15" key="2">
    <citation type="journal article" date="2007" name="Science">
        <title>Draft genome sequence of the sexually transmitted pathogen Trichomonas vaginalis.</title>
        <authorList>
            <person name="Carlton J.M."/>
            <person name="Hirt R.P."/>
            <person name="Silva J.C."/>
            <person name="Delcher A.L."/>
            <person name="Schatz M."/>
            <person name="Zhao Q."/>
            <person name="Wortman J.R."/>
            <person name="Bidwell S.L."/>
            <person name="Alsmark U.C.M."/>
            <person name="Besteiro S."/>
            <person name="Sicheritz-Ponten T."/>
            <person name="Noel C.J."/>
            <person name="Dacks J.B."/>
            <person name="Foster P.G."/>
            <person name="Simillion C."/>
            <person name="Van de Peer Y."/>
            <person name="Miranda-Saavedra D."/>
            <person name="Barton G.J."/>
            <person name="Westrop G.D."/>
            <person name="Mueller S."/>
            <person name="Dessi D."/>
            <person name="Fiori P.L."/>
            <person name="Ren Q."/>
            <person name="Paulsen I."/>
            <person name="Zhang H."/>
            <person name="Bastida-Corcuera F.D."/>
            <person name="Simoes-Barbosa A."/>
            <person name="Brown M.T."/>
            <person name="Hayes R.D."/>
            <person name="Mukherjee M."/>
            <person name="Okumura C.Y."/>
            <person name="Schneider R."/>
            <person name="Smith A.J."/>
            <person name="Vanacova S."/>
            <person name="Villalvazo M."/>
            <person name="Haas B.J."/>
            <person name="Pertea M."/>
            <person name="Feldblyum T.V."/>
            <person name="Utterback T.R."/>
            <person name="Shu C.L."/>
            <person name="Osoegawa K."/>
            <person name="de Jong P.J."/>
            <person name="Hrdy I."/>
            <person name="Horvathova L."/>
            <person name="Zubacova Z."/>
            <person name="Dolezal P."/>
            <person name="Malik S.B."/>
            <person name="Logsdon J.M. Jr."/>
            <person name="Henze K."/>
            <person name="Gupta A."/>
            <person name="Wang C.C."/>
            <person name="Dunne R.L."/>
            <person name="Upcroft J.A."/>
            <person name="Upcroft P."/>
            <person name="White O."/>
            <person name="Salzberg S.L."/>
            <person name="Tang P."/>
            <person name="Chiu C.-H."/>
            <person name="Lee Y.-S."/>
            <person name="Embley T.M."/>
            <person name="Coombs G.H."/>
            <person name="Mottram J.C."/>
            <person name="Tachezy J."/>
            <person name="Fraser-Liggett C.M."/>
            <person name="Johnson P.J."/>
        </authorList>
    </citation>
    <scope>NUCLEOTIDE SEQUENCE [LARGE SCALE GENOMIC DNA]</scope>
    <source>
        <strain evidence="15">G3</strain>
    </source>
</reference>
<dbReference type="GO" id="GO:0072320">
    <property type="term" value="F:volume-sensitive chloride channel activity"/>
    <property type="evidence" value="ECO:0000318"/>
    <property type="project" value="GO_Central"/>
</dbReference>
<accession>A2E7Z6</accession>
<dbReference type="Proteomes" id="UP000001542">
    <property type="component" value="Unassembled WGS sequence"/>
</dbReference>
<dbReference type="InParanoid" id="A2E7Z6"/>
<evidence type="ECO:0000256" key="7">
    <source>
        <dbReference type="ARBA" id="ARBA00023065"/>
    </source>
</evidence>
<dbReference type="RefSeq" id="XP_001323445.1">
    <property type="nucleotide sequence ID" value="XM_001323410.1"/>
</dbReference>